<evidence type="ECO:0000313" key="1">
    <source>
        <dbReference type="EMBL" id="MDX8541469.1"/>
    </source>
</evidence>
<dbReference type="Proteomes" id="UP001276564">
    <property type="component" value="Unassembled WGS sequence"/>
</dbReference>
<reference evidence="1 2" key="1">
    <citation type="submission" date="2023-08" db="EMBL/GenBank/DDBJ databases">
        <title>Implementing the SeqCode for naming new Mesorhizobium species isolated from Vachellia karroo root nodules.</title>
        <authorList>
            <person name="Van Lill M."/>
        </authorList>
    </citation>
    <scope>NUCLEOTIDE SEQUENCE [LARGE SCALE GENOMIC DNA]</scope>
    <source>
        <strain evidence="1 2">VK4B</strain>
    </source>
</reference>
<name>A0ABU5AVZ8_9HYPH</name>
<gene>
    <name evidence="1" type="ORF">RFM23_27990</name>
</gene>
<proteinExistence type="predicted"/>
<evidence type="ECO:0008006" key="3">
    <source>
        <dbReference type="Google" id="ProtNLM"/>
    </source>
</evidence>
<dbReference type="RefSeq" id="WP_320321888.1">
    <property type="nucleotide sequence ID" value="NZ_JAVIIP010000022.1"/>
</dbReference>
<sequence>MTSHSVILTAAKSPSAFSLTYTEQQAEQQQKRFQNRVVLLPQIDLRSYTCRAVVDWADIRFRTVRHTQWRWIKHHIDKAIGERVYVEKKKLDDDGKYREFRVRIQEPVTTDLLRAEEAVKARWDLQQPAEIVGIEVSVDFTPRKPSDEARALMFGVLVRSHLPSRDVIDKPLDRPRFTWKKGRAGTCYVLGDDPRRPDRSDAFLLDPAKDRPATIDSTYYAGAEGTRSSWRTMVKLLDKQNIATGTREVLPEEKKRVRIEVTIDKDELDDIGIRAIEDLADFKFQRFQGRYFKFRVPTFPELAYEPAEKRRLLLEILWKKRLQRFLNAGVVGLEAWDDAWRRKKKRTRKETLKSGLPLGLTSIMTGSSSTSMDYNELTRRVIAALRHIDDRMRLKGASPSAGAGDT</sequence>
<protein>
    <recommendedName>
        <fullName evidence="3">Replication initiation protein</fullName>
    </recommendedName>
</protein>
<dbReference type="EMBL" id="JAVIIP010000022">
    <property type="protein sequence ID" value="MDX8541469.1"/>
    <property type="molecule type" value="Genomic_DNA"/>
</dbReference>
<evidence type="ECO:0000313" key="2">
    <source>
        <dbReference type="Proteomes" id="UP001276564"/>
    </source>
</evidence>
<comment type="caution">
    <text evidence="1">The sequence shown here is derived from an EMBL/GenBank/DDBJ whole genome shotgun (WGS) entry which is preliminary data.</text>
</comment>
<accession>A0ABU5AVZ8</accession>
<organism evidence="1 2">
    <name type="scientific">Mesorhizobium abyssinicae</name>
    <dbReference type="NCBI Taxonomy" id="1209958"/>
    <lineage>
        <taxon>Bacteria</taxon>
        <taxon>Pseudomonadati</taxon>
        <taxon>Pseudomonadota</taxon>
        <taxon>Alphaproteobacteria</taxon>
        <taxon>Hyphomicrobiales</taxon>
        <taxon>Phyllobacteriaceae</taxon>
        <taxon>Mesorhizobium</taxon>
    </lineage>
</organism>
<keyword evidence="2" id="KW-1185">Reference proteome</keyword>